<dbReference type="Pfam" id="PF00106">
    <property type="entry name" value="adh_short"/>
    <property type="match status" value="1"/>
</dbReference>
<dbReference type="CDD" id="cd05374">
    <property type="entry name" value="17beta-HSD-like_SDR_c"/>
    <property type="match status" value="1"/>
</dbReference>
<dbReference type="PANTHER" id="PTHR44169:SF6">
    <property type="entry name" value="NADPH-DEPENDENT 1-ACYLDIHYDROXYACETONE PHOSPHATE REDUCTASE"/>
    <property type="match status" value="1"/>
</dbReference>
<evidence type="ECO:0000256" key="2">
    <source>
        <dbReference type="ARBA" id="ARBA00023002"/>
    </source>
</evidence>
<dbReference type="Proteomes" id="UP000269374">
    <property type="component" value="Chromosome"/>
</dbReference>
<sequence>MKTVIITGASNGMGYEAAKLFANKGWQVFAGARRVKKIPTDKNITALKLDVTDSKSNQAFVTEILNQADRIDVLINNAGYGEYGPAEEISMENVRKQFETNFFGAVELSQLVLPTMRTQKSGRIINISSIGGDLYMPLGSFYHATKAAMQQWSDTLDTEVKAFGIRSIVIQPGGTASSWGAIAMENAEKNLKQNSPYQPLVVSIRGALSGESLGAGATSLQLAELFYKAATDEKPKRRYFHSMGDRAIVHIARAHPKLFIRVLTLILNRTGKQK</sequence>
<dbReference type="OrthoDB" id="9775296at2"/>
<name>A0A387BC50_9LACT</name>
<gene>
    <name evidence="4" type="ORF">D7I46_10410</name>
</gene>
<dbReference type="RefSeq" id="WP_120772818.1">
    <property type="nucleotide sequence ID" value="NZ_CP032627.1"/>
</dbReference>
<dbReference type="InterPro" id="IPR002347">
    <property type="entry name" value="SDR_fam"/>
</dbReference>
<accession>A0A387BC50</accession>
<dbReference type="PRINTS" id="PR00081">
    <property type="entry name" value="GDHRDH"/>
</dbReference>
<evidence type="ECO:0000313" key="5">
    <source>
        <dbReference type="Proteomes" id="UP000269374"/>
    </source>
</evidence>
<dbReference type="InterPro" id="IPR036291">
    <property type="entry name" value="NAD(P)-bd_dom_sf"/>
</dbReference>
<dbReference type="PRINTS" id="PR00080">
    <property type="entry name" value="SDRFAMILY"/>
</dbReference>
<dbReference type="Gene3D" id="3.40.50.720">
    <property type="entry name" value="NAD(P)-binding Rossmann-like Domain"/>
    <property type="match status" value="1"/>
</dbReference>
<keyword evidence="5" id="KW-1185">Reference proteome</keyword>
<protein>
    <submittedName>
        <fullName evidence="4">SDR family NAD(P)-dependent oxidoreductase</fullName>
    </submittedName>
</protein>
<dbReference type="GO" id="GO:0016491">
    <property type="term" value="F:oxidoreductase activity"/>
    <property type="evidence" value="ECO:0007669"/>
    <property type="project" value="UniProtKB-KW"/>
</dbReference>
<dbReference type="SUPFAM" id="SSF51735">
    <property type="entry name" value="NAD(P)-binding Rossmann-fold domains"/>
    <property type="match status" value="1"/>
</dbReference>
<evidence type="ECO:0000256" key="3">
    <source>
        <dbReference type="RuleBase" id="RU000363"/>
    </source>
</evidence>
<reference evidence="4 5" key="1">
    <citation type="submission" date="2018-09" db="EMBL/GenBank/DDBJ databases">
        <title>Genome sequencing of strain 1JSPR-7.</title>
        <authorList>
            <person name="Heo J."/>
            <person name="Kim S.-J."/>
            <person name="Kwon S.-W."/>
        </authorList>
    </citation>
    <scope>NUCLEOTIDE SEQUENCE [LARGE SCALE GENOMIC DNA]</scope>
    <source>
        <strain evidence="4 5">1JSPR-7</strain>
    </source>
</reference>
<dbReference type="AlphaFoldDB" id="A0A387BC50"/>
<comment type="similarity">
    <text evidence="1 3">Belongs to the short-chain dehydrogenases/reductases (SDR) family.</text>
</comment>
<evidence type="ECO:0000256" key="1">
    <source>
        <dbReference type="ARBA" id="ARBA00006484"/>
    </source>
</evidence>
<organism evidence="4 5">
    <name type="scientific">Lactococcus allomyrinae</name>
    <dbReference type="NCBI Taxonomy" id="2419773"/>
    <lineage>
        <taxon>Bacteria</taxon>
        <taxon>Bacillati</taxon>
        <taxon>Bacillota</taxon>
        <taxon>Bacilli</taxon>
        <taxon>Lactobacillales</taxon>
        <taxon>Streptococcaceae</taxon>
        <taxon>Lactococcus</taxon>
    </lineage>
</organism>
<dbReference type="KEGG" id="lact:D7I46_10410"/>
<proteinExistence type="inferred from homology"/>
<dbReference type="EMBL" id="CP032627">
    <property type="protein sequence ID" value="AYG01445.1"/>
    <property type="molecule type" value="Genomic_DNA"/>
</dbReference>
<keyword evidence="2" id="KW-0560">Oxidoreductase</keyword>
<evidence type="ECO:0000313" key="4">
    <source>
        <dbReference type="EMBL" id="AYG01445.1"/>
    </source>
</evidence>
<dbReference type="PANTHER" id="PTHR44169">
    <property type="entry name" value="NADPH-DEPENDENT 1-ACYLDIHYDROXYACETONE PHOSPHATE REDUCTASE"/>
    <property type="match status" value="1"/>
</dbReference>